<reference evidence="3" key="1">
    <citation type="journal article" date="2004" name="Nature">
        <title>Genome duplication in the teleost fish Tetraodon nigroviridis reveals the early vertebrate proto-karyotype.</title>
        <authorList>
            <person name="Jaillon O."/>
            <person name="Aury J.-M."/>
            <person name="Brunet F."/>
            <person name="Petit J.-L."/>
            <person name="Stange-Thomann N."/>
            <person name="Mauceli E."/>
            <person name="Bouneau L."/>
            <person name="Fischer C."/>
            <person name="Ozouf-Costaz C."/>
            <person name="Bernot A."/>
            <person name="Nicaud S."/>
            <person name="Jaffe D."/>
            <person name="Fisher S."/>
            <person name="Lutfalla G."/>
            <person name="Dossat C."/>
            <person name="Segurens B."/>
            <person name="Dasilva C."/>
            <person name="Salanoubat M."/>
            <person name="Levy M."/>
            <person name="Boudet N."/>
            <person name="Castellano S."/>
            <person name="Anthouard V."/>
            <person name="Jubin C."/>
            <person name="Castelli V."/>
            <person name="Katinka M."/>
            <person name="Vacherie B."/>
            <person name="Biemont C."/>
            <person name="Skalli Z."/>
            <person name="Cattolico L."/>
            <person name="Poulain J."/>
            <person name="De Berardinis V."/>
            <person name="Cruaud C."/>
            <person name="Duprat S."/>
            <person name="Brottier P."/>
            <person name="Coutanceau J.-P."/>
            <person name="Gouzy J."/>
            <person name="Parra G."/>
            <person name="Lardier G."/>
            <person name="Chapple C."/>
            <person name="McKernan K.J."/>
            <person name="McEwan P."/>
            <person name="Bosak S."/>
            <person name="Kellis M."/>
            <person name="Volff J.-N."/>
            <person name="Guigo R."/>
            <person name="Zody M.C."/>
            <person name="Mesirov J."/>
            <person name="Lindblad-Toh K."/>
            <person name="Birren B."/>
            <person name="Nusbaum C."/>
            <person name="Kahn D."/>
            <person name="Robinson-Rechavi M."/>
            <person name="Laudet V."/>
            <person name="Schachter V."/>
            <person name="Quetier F."/>
            <person name="Saurin W."/>
            <person name="Scarpelli C."/>
            <person name="Wincker P."/>
            <person name="Lander E.S."/>
            <person name="Weissenbach J."/>
            <person name="Roest Crollius H."/>
        </authorList>
    </citation>
    <scope>NUCLEOTIDE SEQUENCE [LARGE SCALE GENOMIC DNA]</scope>
</reference>
<proteinExistence type="predicted"/>
<dbReference type="PANTHER" id="PTHR13179:SF8">
    <property type="entry name" value="GATOR COMPLEX PROTEIN DEPDC5"/>
    <property type="match status" value="1"/>
</dbReference>
<feature type="region of interest" description="Disordered" evidence="1">
    <location>
        <begin position="503"/>
        <end position="527"/>
    </location>
</feature>
<dbReference type="Pfam" id="PF00610">
    <property type="entry name" value="DEP"/>
    <property type="match status" value="1"/>
</dbReference>
<gene>
    <name evidence="3" type="ORF">GSTENG00034614001</name>
</gene>
<feature type="non-terminal residue" evidence="3">
    <location>
        <position position="1143"/>
    </location>
</feature>
<dbReference type="PANTHER" id="PTHR13179">
    <property type="entry name" value="DEP DOMAIN CONTAINING PROTEIN 5"/>
    <property type="match status" value="1"/>
</dbReference>
<accession>Q4RGX4</accession>
<evidence type="ECO:0000256" key="1">
    <source>
        <dbReference type="SAM" id="MobiDB-lite"/>
    </source>
</evidence>
<dbReference type="PROSITE" id="PS50186">
    <property type="entry name" value="DEP"/>
    <property type="match status" value="1"/>
</dbReference>
<protein>
    <submittedName>
        <fullName evidence="3">(spotted green pufferfish) hypothetical protein</fullName>
    </submittedName>
</protein>
<dbReference type="GO" id="GO:0005096">
    <property type="term" value="F:GTPase activator activity"/>
    <property type="evidence" value="ECO:0007669"/>
    <property type="project" value="InterPro"/>
</dbReference>
<dbReference type="AlphaFoldDB" id="Q4RGX4"/>
<dbReference type="GO" id="GO:0010508">
    <property type="term" value="P:positive regulation of autophagy"/>
    <property type="evidence" value="ECO:0007669"/>
    <property type="project" value="TreeGrafter"/>
</dbReference>
<dbReference type="CDD" id="cd04449">
    <property type="entry name" value="DEP_DEPDC5-like"/>
    <property type="match status" value="1"/>
</dbReference>
<name>Q4RGX4_TETNG</name>
<dbReference type="OrthoDB" id="39497at2759"/>
<evidence type="ECO:0000313" key="3">
    <source>
        <dbReference type="EMBL" id="CAG12358.1"/>
    </source>
</evidence>
<dbReference type="SMART" id="SM00049">
    <property type="entry name" value="DEP"/>
    <property type="match status" value="1"/>
</dbReference>
<dbReference type="InterPro" id="IPR027244">
    <property type="entry name" value="IML1"/>
</dbReference>
<dbReference type="KEGG" id="tng:GSTEN00034614G001"/>
<feature type="domain" description="DEP" evidence="2">
    <location>
        <begin position="877"/>
        <end position="937"/>
    </location>
</feature>
<sequence length="1143" mass="128783">FIEIAHPTDEYSPLLLQVKNLKEDLQKETISVDQTVAQAFKLRAYQDVIVNIINPKDVTLDLVELTFKDQYIGRGDMWRLKKCLVSTCAYVTQKVEFAGIRAQTSELWLKGEKVTCGYISEDTRVVFRSTSAMVYIFIQMSSEMWDFDIYGDLHFEKAVNGFLSDLFAKWKEKNCSHEVTVVLFSRTFYNAKTIDEFPELLRGSIRQNQEGRFFEDFYRVVAQNERRDEWTSLLVTIKKLFVKYPLLVRLEETDAVPIGYNSTAAQGNYLEAINLSFNVFDKHYINRNFDRTGQMSVVITPGVGVFEVDRQLMILTKQRMIDNGIGVDLVCMGEQPLHVSTIIQASTPLKVKTRVALSHPESQWLGTKPTTEKFRINKVHTLCSPKDTESSLPIQVDYDAHDAQVFRLPGPSRFQRTPNFRLGREKEVCGRKSFGSLDVTAGIGVSPPVRFGGPEEQRSLTSNDSLGPVSSVLLIPRLPLAQYEVSSSLGYTSTREMLEKMESQRDSSAPGRFTVGSAESPLHIRPGGYTPQRALINPFTPSRMPLKLTSNRRRWMHTFPIGPSGEAIQIHHQMRQNMAELQGQQTDPAQNSAELQEIAYHEATGRRTLPGQVGETGLYVGGVMEELTGSPGSNSSAGAGTAANRASSFDDSLLSTADPMPSFCCTVGVDWKSLTTPACLPLTTDYFPDRQTLQNDYTEGCYDLLPHSDLDRREEEATVRTAAEVFEEFICQRLMQGYQIIVQTQNRKPQPSVSTPLGSSPLYSRGLVSLRRAEEEETVYWLSMGRTFHKVCLKDKIITVTRYLPKYPCETAQIQYSYSLCPPHSDGQFVSCWVEFGHERLEEYKWNYLDQYICSAGSEDFRTGVQLLPEQKGLPLNCFISAEVVHWLINNVDGVTTQGIAVDLMQKMLDEGLVAHASGDMMRTFIYGFYCYRIVGEKDGSNSQPPSTATGGWPGAALEDFALFQRKWFEVAFALEEQRHCDLPVFLLPWLPSRPSSYASRNSSFSRSFGGRSQAAALLGATVPEQKMVTLDVDVNNRSDRMEWCSCYYHGNFSLSTAFEIKLHWMAVTAAVLFEMVQGWHRKAASCGFLLIPALEFPFALTSSLYGDPLRAQHFIPLNIQCLLKDDSDNLFEGKCKIALRCV</sequence>
<evidence type="ECO:0000259" key="2">
    <source>
        <dbReference type="PROSITE" id="PS50186"/>
    </source>
</evidence>
<dbReference type="InterPro" id="IPR048255">
    <property type="entry name" value="IML1_N"/>
</dbReference>
<dbReference type="InterPro" id="IPR000591">
    <property type="entry name" value="DEP_dom"/>
</dbReference>
<dbReference type="InterPro" id="IPR036388">
    <property type="entry name" value="WH-like_DNA-bd_sf"/>
</dbReference>
<dbReference type="GO" id="GO:0005765">
    <property type="term" value="C:lysosomal membrane"/>
    <property type="evidence" value="ECO:0007669"/>
    <property type="project" value="TreeGrafter"/>
</dbReference>
<dbReference type="SUPFAM" id="SSF46785">
    <property type="entry name" value="Winged helix' DNA-binding domain"/>
    <property type="match status" value="1"/>
</dbReference>
<dbReference type="InterPro" id="IPR045838">
    <property type="entry name" value="DEPDC5_CTD"/>
</dbReference>
<dbReference type="GO" id="GO:0035556">
    <property type="term" value="P:intracellular signal transduction"/>
    <property type="evidence" value="ECO:0007669"/>
    <property type="project" value="InterPro"/>
</dbReference>
<dbReference type="GO" id="GO:1904262">
    <property type="term" value="P:negative regulation of TORC1 signaling"/>
    <property type="evidence" value="ECO:0007669"/>
    <property type="project" value="TreeGrafter"/>
</dbReference>
<dbReference type="Pfam" id="PF23013">
    <property type="entry name" value="IML1_N"/>
    <property type="match status" value="1"/>
</dbReference>
<dbReference type="InterPro" id="IPR036390">
    <property type="entry name" value="WH_DNA-bd_sf"/>
</dbReference>
<dbReference type="Pfam" id="PF19418">
    <property type="entry name" value="DEPDC5_CTD"/>
    <property type="match status" value="1"/>
</dbReference>
<dbReference type="Gene3D" id="1.10.10.10">
    <property type="entry name" value="Winged helix-like DNA-binding domain superfamily/Winged helix DNA-binding domain"/>
    <property type="match status" value="1"/>
</dbReference>
<dbReference type="InterPro" id="IPR055213">
    <property type="entry name" value="IML1_double_psi_beta_barrel"/>
</dbReference>
<dbReference type="Pfam" id="PF12257">
    <property type="entry name" value="IML1"/>
    <property type="match status" value="1"/>
</dbReference>
<dbReference type="GO" id="GO:1990130">
    <property type="term" value="C:GATOR1 complex"/>
    <property type="evidence" value="ECO:0007669"/>
    <property type="project" value="TreeGrafter"/>
</dbReference>
<dbReference type="EMBL" id="CAAE01015086">
    <property type="protein sequence ID" value="CAG12358.1"/>
    <property type="molecule type" value="Genomic_DNA"/>
</dbReference>
<reference evidence="3" key="2">
    <citation type="submission" date="2004-02" db="EMBL/GenBank/DDBJ databases">
        <authorList>
            <consortium name="Genoscope"/>
            <consortium name="Whitehead Institute Centre for Genome Research"/>
        </authorList>
    </citation>
    <scope>NUCLEOTIDE SEQUENCE</scope>
</reference>
<organism evidence="3">
    <name type="scientific">Tetraodon nigroviridis</name>
    <name type="common">Spotted green pufferfish</name>
    <name type="synonym">Chelonodon nigroviridis</name>
    <dbReference type="NCBI Taxonomy" id="99883"/>
    <lineage>
        <taxon>Eukaryota</taxon>
        <taxon>Metazoa</taxon>
        <taxon>Chordata</taxon>
        <taxon>Craniata</taxon>
        <taxon>Vertebrata</taxon>
        <taxon>Euteleostomi</taxon>
        <taxon>Actinopterygii</taxon>
        <taxon>Neopterygii</taxon>
        <taxon>Teleostei</taxon>
        <taxon>Neoteleostei</taxon>
        <taxon>Acanthomorphata</taxon>
        <taxon>Eupercaria</taxon>
        <taxon>Tetraodontiformes</taxon>
        <taxon>Tetradontoidea</taxon>
        <taxon>Tetraodontidae</taxon>
        <taxon>Tetraodon</taxon>
    </lineage>
</organism>
<dbReference type="GO" id="GO:0034198">
    <property type="term" value="P:cellular response to amino acid starvation"/>
    <property type="evidence" value="ECO:0007669"/>
    <property type="project" value="TreeGrafter"/>
</dbReference>
<comment type="caution">
    <text evidence="3">The sequence shown here is derived from an EMBL/GenBank/DDBJ whole genome shotgun (WGS) entry which is preliminary data.</text>
</comment>